<keyword evidence="1" id="KW-0812">Transmembrane</keyword>
<feature type="transmembrane region" description="Helical" evidence="1">
    <location>
        <begin position="125"/>
        <end position="145"/>
    </location>
</feature>
<feature type="transmembrane region" description="Helical" evidence="1">
    <location>
        <begin position="54"/>
        <end position="73"/>
    </location>
</feature>
<evidence type="ECO:0000256" key="1">
    <source>
        <dbReference type="SAM" id="Phobius"/>
    </source>
</evidence>
<evidence type="ECO:0008006" key="4">
    <source>
        <dbReference type="Google" id="ProtNLM"/>
    </source>
</evidence>
<keyword evidence="3" id="KW-1185">Reference proteome</keyword>
<accession>A0A1G8F1V9</accession>
<feature type="transmembrane region" description="Helical" evidence="1">
    <location>
        <begin position="12"/>
        <end position="34"/>
    </location>
</feature>
<feature type="transmembrane region" description="Helical" evidence="1">
    <location>
        <begin position="188"/>
        <end position="207"/>
    </location>
</feature>
<name>A0A1G8F1V9_9MICO</name>
<organism evidence="2 3">
    <name type="scientific">Agrococcus jejuensis</name>
    <dbReference type="NCBI Taxonomy" id="399736"/>
    <lineage>
        <taxon>Bacteria</taxon>
        <taxon>Bacillati</taxon>
        <taxon>Actinomycetota</taxon>
        <taxon>Actinomycetes</taxon>
        <taxon>Micrococcales</taxon>
        <taxon>Microbacteriaceae</taxon>
        <taxon>Agrococcus</taxon>
    </lineage>
</organism>
<evidence type="ECO:0000313" key="3">
    <source>
        <dbReference type="Proteomes" id="UP000198822"/>
    </source>
</evidence>
<reference evidence="3" key="1">
    <citation type="submission" date="2016-10" db="EMBL/GenBank/DDBJ databases">
        <authorList>
            <person name="Varghese N."/>
            <person name="Submissions S."/>
        </authorList>
    </citation>
    <scope>NUCLEOTIDE SEQUENCE [LARGE SCALE GENOMIC DNA]</scope>
    <source>
        <strain evidence="3">DSM 22002</strain>
    </source>
</reference>
<proteinExistence type="predicted"/>
<keyword evidence="1" id="KW-1133">Transmembrane helix</keyword>
<dbReference type="OrthoDB" id="5125802at2"/>
<dbReference type="Proteomes" id="UP000198822">
    <property type="component" value="Chromosome I"/>
</dbReference>
<dbReference type="InterPro" id="IPR009339">
    <property type="entry name" value="DUF998"/>
</dbReference>
<feature type="transmembrane region" description="Helical" evidence="1">
    <location>
        <begin position="85"/>
        <end position="105"/>
    </location>
</feature>
<keyword evidence="1" id="KW-0472">Membrane</keyword>
<protein>
    <recommendedName>
        <fullName evidence="4">DUF998 domain-containing protein</fullName>
    </recommendedName>
</protein>
<dbReference type="EMBL" id="LT629695">
    <property type="protein sequence ID" value="SDH76123.1"/>
    <property type="molecule type" value="Genomic_DNA"/>
</dbReference>
<sequence length="230" mass="24621">MHSVRASRADRVVGVLAVLALLAGTVIIGTQRARYERFLYISELGAVYMRSEEWFRWGFVLVIVGIALVAWVVRDVRSRGRVLDRWRPAISLLLSAAWFLVASQVNCTDGCPAPFTRDSTPRDTVHIVAAVLGFAAGAWAMLQLATAADRWMRRISAVGGVLVAGIAATGGLISLARGNTDVGSTLEYVAAAIGVAWLITVAVVHLWQGPTTIVVEGAGAEPEREPVDAT</sequence>
<dbReference type="Pfam" id="PF06197">
    <property type="entry name" value="DUF998"/>
    <property type="match status" value="1"/>
</dbReference>
<feature type="transmembrane region" description="Helical" evidence="1">
    <location>
        <begin position="157"/>
        <end position="176"/>
    </location>
</feature>
<gene>
    <name evidence="2" type="ORF">SAMN04489720_2293</name>
</gene>
<dbReference type="RefSeq" id="WP_092505129.1">
    <property type="nucleotide sequence ID" value="NZ_LT629695.1"/>
</dbReference>
<dbReference type="AlphaFoldDB" id="A0A1G8F1V9"/>
<evidence type="ECO:0000313" key="2">
    <source>
        <dbReference type="EMBL" id="SDH76123.1"/>
    </source>
</evidence>